<dbReference type="Proteomes" id="UP000797356">
    <property type="component" value="Chromosome 1"/>
</dbReference>
<sequence length="113" mass="13002">MKRAAAPPVAGKAPAMEGLDFRAPMDDAWYAVRLRLERERESFASSDIYDELYRADGFRTVEELEEFRGRFRLTTLQLQDDECRKVIEGMEVCVSHTFGESDVRFYNAVIDAV</sequence>
<gene>
    <name evidence="2" type="ORF">COCNU_01G006360</name>
</gene>
<dbReference type="PANTHER" id="PTHR36384:SF1">
    <property type="entry name" value="SAWADEE PROTEIN"/>
    <property type="match status" value="1"/>
</dbReference>
<dbReference type="Pfam" id="PF16719">
    <property type="entry name" value="SAWADEE"/>
    <property type="match status" value="1"/>
</dbReference>
<organism evidence="2 3">
    <name type="scientific">Cocos nucifera</name>
    <name type="common">Coconut palm</name>
    <dbReference type="NCBI Taxonomy" id="13894"/>
    <lineage>
        <taxon>Eukaryota</taxon>
        <taxon>Viridiplantae</taxon>
        <taxon>Streptophyta</taxon>
        <taxon>Embryophyta</taxon>
        <taxon>Tracheophyta</taxon>
        <taxon>Spermatophyta</taxon>
        <taxon>Magnoliopsida</taxon>
        <taxon>Liliopsida</taxon>
        <taxon>Arecaceae</taxon>
        <taxon>Arecoideae</taxon>
        <taxon>Cocoseae</taxon>
        <taxon>Attaleinae</taxon>
        <taxon>Cocos</taxon>
    </lineage>
</organism>
<dbReference type="GO" id="GO:0003682">
    <property type="term" value="F:chromatin binding"/>
    <property type="evidence" value="ECO:0007669"/>
    <property type="project" value="InterPro"/>
</dbReference>
<reference evidence="2" key="1">
    <citation type="journal article" date="2017" name="Gigascience">
        <title>The genome draft of coconut (Cocos nucifera).</title>
        <authorList>
            <person name="Xiao Y."/>
            <person name="Xu P."/>
            <person name="Fan H."/>
            <person name="Baudouin L."/>
            <person name="Xia W."/>
            <person name="Bocs S."/>
            <person name="Xu J."/>
            <person name="Li Q."/>
            <person name="Guo A."/>
            <person name="Zhou L."/>
            <person name="Li J."/>
            <person name="Wu Y."/>
            <person name="Ma Z."/>
            <person name="Armero A."/>
            <person name="Issali A.E."/>
            <person name="Liu N."/>
            <person name="Peng M."/>
            <person name="Yang Y."/>
        </authorList>
    </citation>
    <scope>NUCLEOTIDE SEQUENCE</scope>
    <source>
        <tissue evidence="2">Spear leaf of Hainan Tall coconut</tissue>
    </source>
</reference>
<proteinExistence type="predicted"/>
<reference evidence="2" key="2">
    <citation type="submission" date="2019-07" db="EMBL/GenBank/DDBJ databases">
        <authorList>
            <person name="Yang Y."/>
            <person name="Bocs S."/>
            <person name="Baudouin L."/>
        </authorList>
    </citation>
    <scope>NUCLEOTIDE SEQUENCE</scope>
    <source>
        <tissue evidence="2">Spear leaf of Hainan Tall coconut</tissue>
    </source>
</reference>
<dbReference type="PANTHER" id="PTHR36384">
    <property type="entry name" value="SAWADEE PROTEIN"/>
    <property type="match status" value="1"/>
</dbReference>
<keyword evidence="3" id="KW-1185">Reference proteome</keyword>
<comment type="caution">
    <text evidence="2">The sequence shown here is derived from an EMBL/GenBank/DDBJ whole genome shotgun (WGS) entry which is preliminary data.</text>
</comment>
<dbReference type="OrthoDB" id="1866990at2759"/>
<evidence type="ECO:0000313" key="2">
    <source>
        <dbReference type="EMBL" id="KAG1326702.1"/>
    </source>
</evidence>
<accession>A0A8K0HU20</accession>
<dbReference type="InterPro" id="IPR032001">
    <property type="entry name" value="SAWADEE_dom"/>
</dbReference>
<name>A0A8K0HU20_COCNU</name>
<dbReference type="EMBL" id="CM017872">
    <property type="protein sequence ID" value="KAG1326702.1"/>
    <property type="molecule type" value="Genomic_DNA"/>
</dbReference>
<evidence type="ECO:0000259" key="1">
    <source>
        <dbReference type="Pfam" id="PF16719"/>
    </source>
</evidence>
<feature type="domain" description="SAWADEE" evidence="1">
    <location>
        <begin position="19"/>
        <end position="113"/>
    </location>
</feature>
<dbReference type="AlphaFoldDB" id="A0A8K0HU20"/>
<protein>
    <recommendedName>
        <fullName evidence="1">SAWADEE domain-containing protein</fullName>
    </recommendedName>
</protein>
<evidence type="ECO:0000313" key="3">
    <source>
        <dbReference type="Proteomes" id="UP000797356"/>
    </source>
</evidence>